<feature type="region of interest" description="Disordered" evidence="3">
    <location>
        <begin position="1"/>
        <end position="40"/>
    </location>
</feature>
<feature type="domain" description="Protein kinase" evidence="4">
    <location>
        <begin position="47"/>
        <end position="373"/>
    </location>
</feature>
<dbReference type="Proteomes" id="UP000799428">
    <property type="component" value="Unassembled WGS sequence"/>
</dbReference>
<dbReference type="InterPro" id="IPR008271">
    <property type="entry name" value="Ser/Thr_kinase_AS"/>
</dbReference>
<dbReference type="PROSITE" id="PS50011">
    <property type="entry name" value="PROTEIN_KINASE_DOM"/>
    <property type="match status" value="1"/>
</dbReference>
<keyword evidence="5" id="KW-0418">Kinase</keyword>
<dbReference type="EMBL" id="MU005765">
    <property type="protein sequence ID" value="KAF2714152.1"/>
    <property type="molecule type" value="Genomic_DNA"/>
</dbReference>
<keyword evidence="1" id="KW-0547">Nucleotide-binding</keyword>
<dbReference type="PANTHER" id="PTHR24346">
    <property type="entry name" value="MAP/MICROTUBULE AFFINITY-REGULATING KINASE"/>
    <property type="match status" value="1"/>
</dbReference>
<evidence type="ECO:0000256" key="1">
    <source>
        <dbReference type="ARBA" id="ARBA00022741"/>
    </source>
</evidence>
<dbReference type="GO" id="GO:0005524">
    <property type="term" value="F:ATP binding"/>
    <property type="evidence" value="ECO:0007669"/>
    <property type="project" value="UniProtKB-KW"/>
</dbReference>
<dbReference type="InterPro" id="IPR011009">
    <property type="entry name" value="Kinase-like_dom_sf"/>
</dbReference>
<evidence type="ECO:0000313" key="6">
    <source>
        <dbReference type="Proteomes" id="UP000799428"/>
    </source>
</evidence>
<dbReference type="GO" id="GO:0035556">
    <property type="term" value="P:intracellular signal transduction"/>
    <property type="evidence" value="ECO:0007669"/>
    <property type="project" value="TreeGrafter"/>
</dbReference>
<feature type="compositionally biased region" description="Basic residues" evidence="3">
    <location>
        <begin position="1"/>
        <end position="18"/>
    </location>
</feature>
<gene>
    <name evidence="5" type="ORF">K504DRAFT_531000</name>
</gene>
<dbReference type="PROSITE" id="PS00108">
    <property type="entry name" value="PROTEIN_KINASE_ST"/>
    <property type="match status" value="1"/>
</dbReference>
<dbReference type="SUPFAM" id="SSF56112">
    <property type="entry name" value="Protein kinase-like (PK-like)"/>
    <property type="match status" value="1"/>
</dbReference>
<reference evidence="5" key="1">
    <citation type="journal article" date="2020" name="Stud. Mycol.">
        <title>101 Dothideomycetes genomes: a test case for predicting lifestyles and emergence of pathogens.</title>
        <authorList>
            <person name="Haridas S."/>
            <person name="Albert R."/>
            <person name="Binder M."/>
            <person name="Bloem J."/>
            <person name="Labutti K."/>
            <person name="Salamov A."/>
            <person name="Andreopoulos B."/>
            <person name="Baker S."/>
            <person name="Barry K."/>
            <person name="Bills G."/>
            <person name="Bluhm B."/>
            <person name="Cannon C."/>
            <person name="Castanera R."/>
            <person name="Culley D."/>
            <person name="Daum C."/>
            <person name="Ezra D."/>
            <person name="Gonzalez J."/>
            <person name="Henrissat B."/>
            <person name="Kuo A."/>
            <person name="Liang C."/>
            <person name="Lipzen A."/>
            <person name="Lutzoni F."/>
            <person name="Magnuson J."/>
            <person name="Mondo S."/>
            <person name="Nolan M."/>
            <person name="Ohm R."/>
            <person name="Pangilinan J."/>
            <person name="Park H.-J."/>
            <person name="Ramirez L."/>
            <person name="Alfaro M."/>
            <person name="Sun H."/>
            <person name="Tritt A."/>
            <person name="Yoshinaga Y."/>
            <person name="Zwiers L.-H."/>
            <person name="Turgeon B."/>
            <person name="Goodwin S."/>
            <person name="Spatafora J."/>
            <person name="Crous P."/>
            <person name="Grigoriev I."/>
        </authorList>
    </citation>
    <scope>NUCLEOTIDE SEQUENCE</scope>
    <source>
        <strain evidence="5">CBS 279.74</strain>
    </source>
</reference>
<dbReference type="CDD" id="cd00180">
    <property type="entry name" value="PKc"/>
    <property type="match status" value="1"/>
</dbReference>
<sequence length="391" mass="44430">MATRKKQGKPTHATRARRASAATPTTPSNHSTRSSTVRAKKKPGFFWKPNDWLTRRRINSKVSILSNRTSRGVFVVKKTIEKRRVENRFLEVPVEVRIMQLLPKSNRLVQLLLFVNEYPDPGFGTAFFEHYPLGDLTDWKKATFDEKNCKAVPEPYIWRFFVQMSQALAFIHNEKGPNQDSRQILIHRDIKPRNFIVVSSNTTYPSFLLHDFDCATNFSEEKGRTAARCGTFEWQPPENPLINTTAADVWSLGACVHFLAIGASPIQDISEYASVAIAQLGGRLPQAVQDYSDPSRYYAARAPRIITSINLTPAEQKARGLAPYDKRFRAAYNHVYSDELNHWMMQALQPTPIRRLSATRLCQGMTPDAERILKKMAGSNGLVDLDCVFEI</sequence>
<evidence type="ECO:0000256" key="3">
    <source>
        <dbReference type="SAM" id="MobiDB-lite"/>
    </source>
</evidence>
<dbReference type="AlphaFoldDB" id="A0A6G1KNV0"/>
<dbReference type="Pfam" id="PF00069">
    <property type="entry name" value="Pkinase"/>
    <property type="match status" value="1"/>
</dbReference>
<dbReference type="PANTHER" id="PTHR24346:SF30">
    <property type="entry name" value="MATERNAL EMBRYONIC LEUCINE ZIPPER KINASE"/>
    <property type="match status" value="1"/>
</dbReference>
<keyword evidence="6" id="KW-1185">Reference proteome</keyword>
<dbReference type="GO" id="GO:0005737">
    <property type="term" value="C:cytoplasm"/>
    <property type="evidence" value="ECO:0007669"/>
    <property type="project" value="TreeGrafter"/>
</dbReference>
<dbReference type="Gene3D" id="1.10.510.10">
    <property type="entry name" value="Transferase(Phosphotransferase) domain 1"/>
    <property type="match status" value="1"/>
</dbReference>
<name>A0A6G1KNV0_9PLEO</name>
<evidence type="ECO:0000256" key="2">
    <source>
        <dbReference type="ARBA" id="ARBA00022840"/>
    </source>
</evidence>
<evidence type="ECO:0000313" key="5">
    <source>
        <dbReference type="EMBL" id="KAF2714152.1"/>
    </source>
</evidence>
<feature type="compositionally biased region" description="Low complexity" evidence="3">
    <location>
        <begin position="19"/>
        <end position="32"/>
    </location>
</feature>
<keyword evidence="2" id="KW-0067">ATP-binding</keyword>
<dbReference type="GO" id="GO:0004674">
    <property type="term" value="F:protein serine/threonine kinase activity"/>
    <property type="evidence" value="ECO:0007669"/>
    <property type="project" value="TreeGrafter"/>
</dbReference>
<dbReference type="InterPro" id="IPR000719">
    <property type="entry name" value="Prot_kinase_dom"/>
</dbReference>
<organism evidence="5 6">
    <name type="scientific">Pleomassaria siparia CBS 279.74</name>
    <dbReference type="NCBI Taxonomy" id="1314801"/>
    <lineage>
        <taxon>Eukaryota</taxon>
        <taxon>Fungi</taxon>
        <taxon>Dikarya</taxon>
        <taxon>Ascomycota</taxon>
        <taxon>Pezizomycotina</taxon>
        <taxon>Dothideomycetes</taxon>
        <taxon>Pleosporomycetidae</taxon>
        <taxon>Pleosporales</taxon>
        <taxon>Pleomassariaceae</taxon>
        <taxon>Pleomassaria</taxon>
    </lineage>
</organism>
<dbReference type="SMART" id="SM00220">
    <property type="entry name" value="S_TKc"/>
    <property type="match status" value="1"/>
</dbReference>
<proteinExistence type="predicted"/>
<evidence type="ECO:0000259" key="4">
    <source>
        <dbReference type="PROSITE" id="PS50011"/>
    </source>
</evidence>
<protein>
    <submittedName>
        <fullName evidence="5">Kinase-like protein</fullName>
    </submittedName>
</protein>
<dbReference type="OrthoDB" id="310217at2759"/>
<keyword evidence="5" id="KW-0808">Transferase</keyword>
<accession>A0A6G1KNV0</accession>